<organism evidence="1 2">
    <name type="scientific">Acinetobacter amyesii</name>
    <dbReference type="NCBI Taxonomy" id="2942470"/>
    <lineage>
        <taxon>Bacteria</taxon>
        <taxon>Pseudomonadati</taxon>
        <taxon>Pseudomonadota</taxon>
        <taxon>Gammaproteobacteria</taxon>
        <taxon>Moraxellales</taxon>
        <taxon>Moraxellaceae</taxon>
        <taxon>Acinetobacter</taxon>
    </lineage>
</organism>
<dbReference type="Proteomes" id="UP000191160">
    <property type="component" value="Unassembled WGS sequence"/>
</dbReference>
<gene>
    <name evidence="1" type="ORF">B1202_01400</name>
</gene>
<evidence type="ECO:0000313" key="1">
    <source>
        <dbReference type="EMBL" id="OOV85333.1"/>
    </source>
</evidence>
<comment type="caution">
    <text evidence="1">The sequence shown here is derived from an EMBL/GenBank/DDBJ whole genome shotgun (WGS) entry which is preliminary data.</text>
</comment>
<sequence>MIFNLFNRPSEEIQYLGTPYTQDCLDAIGVILQTQTYIENALLLSCNQIHAYLIKSNRNTYIIRSGFSSGYSGEGPKGLASSLQLLLKHNIEVEEINISEKLMKKVNHSSLSDADLETMFTARVVRPINIYEYIYAIYKTTEYQINNDRFYPTELPFHLVDSRIFDLALKFNDDPNYSILTAYTRLEDIVKDKINDHSLFSNSLLKTAFISDKQRKSIYSWDTNNEKVSNALGCLFTNIFTAYRNERAHSEVDKPYSQQIREFLLINELYLLESKAIKR</sequence>
<accession>A0A1T1H667</accession>
<proteinExistence type="predicted"/>
<reference evidence="1 2" key="1">
    <citation type="submission" date="2017-02" db="EMBL/GenBank/DDBJ databases">
        <title>Acinetobacter sp. ANC 4945, whole genome shotgun sequencing project.</title>
        <authorList>
            <person name="Radolfova-Krizova L."/>
            <person name="Al Atrouni A."/>
            <person name="Nemec A."/>
        </authorList>
    </citation>
    <scope>NUCLEOTIDE SEQUENCE [LARGE SCALE GENOMIC DNA]</scope>
    <source>
        <strain evidence="1 2">ANC 4945</strain>
    </source>
</reference>
<dbReference type="EMBL" id="MVKX01000001">
    <property type="protein sequence ID" value="OOV85333.1"/>
    <property type="molecule type" value="Genomic_DNA"/>
</dbReference>
<keyword evidence="2" id="KW-1185">Reference proteome</keyword>
<protein>
    <recommendedName>
        <fullName evidence="3">TIGR02391 family protein</fullName>
    </recommendedName>
</protein>
<evidence type="ECO:0000313" key="2">
    <source>
        <dbReference type="Proteomes" id="UP000191160"/>
    </source>
</evidence>
<evidence type="ECO:0008006" key="3">
    <source>
        <dbReference type="Google" id="ProtNLM"/>
    </source>
</evidence>
<dbReference type="AlphaFoldDB" id="A0A1T1H667"/>
<name>A0A1T1H667_9GAMM</name>
<dbReference type="RefSeq" id="WP_078188737.1">
    <property type="nucleotide sequence ID" value="NZ_JAMCOZ010000010.1"/>
</dbReference>